<sequence>MPEHAQGAAAQRNDFPMITDPEDGLNFGGLRHNTGFLLRMAWLQVRETLGNGDGTLCLSAAEFTILQVIAQTPGVRQGQLARALYIKPAAMTRLIRGFEDRGLVMRIIPPKNRRTVMLSVRPAGLAALDMARAFYSASSPHERGGLTATEQQELNRLLRKYCGIGPTAETALTTSATSAG</sequence>
<dbReference type="Pfam" id="PF01047">
    <property type="entry name" value="MarR"/>
    <property type="match status" value="1"/>
</dbReference>
<proteinExistence type="predicted"/>
<reference evidence="2" key="1">
    <citation type="submission" date="2023-02" db="EMBL/GenBank/DDBJ databases">
        <title>Description of Roseinatronobacter alkalisoli sp. nov., an alkaliphilic bacerium isolated from soda soil.</title>
        <authorList>
            <person name="Wei W."/>
        </authorList>
    </citation>
    <scope>NUCLEOTIDE SEQUENCE</scope>
    <source>
        <strain evidence="2">HJB301</strain>
    </source>
</reference>
<dbReference type="Proteomes" id="UP001431784">
    <property type="component" value="Unassembled WGS sequence"/>
</dbReference>
<dbReference type="PANTHER" id="PTHR33164">
    <property type="entry name" value="TRANSCRIPTIONAL REGULATOR, MARR FAMILY"/>
    <property type="match status" value="1"/>
</dbReference>
<dbReference type="PANTHER" id="PTHR33164:SF43">
    <property type="entry name" value="HTH-TYPE TRANSCRIPTIONAL REPRESSOR YETL"/>
    <property type="match status" value="1"/>
</dbReference>
<dbReference type="EMBL" id="JAQZSM010000015">
    <property type="protein sequence ID" value="MDD7972430.1"/>
    <property type="molecule type" value="Genomic_DNA"/>
</dbReference>
<name>A0ABT5TBD6_9RHOB</name>
<protein>
    <submittedName>
        <fullName evidence="2">MarR family winged helix-turn-helix transcriptional regulator</fullName>
    </submittedName>
</protein>
<dbReference type="RefSeq" id="WP_274353102.1">
    <property type="nucleotide sequence ID" value="NZ_JAQZSM010000015.1"/>
</dbReference>
<evidence type="ECO:0000313" key="2">
    <source>
        <dbReference type="EMBL" id="MDD7972430.1"/>
    </source>
</evidence>
<dbReference type="InterPro" id="IPR039422">
    <property type="entry name" value="MarR/SlyA-like"/>
</dbReference>
<dbReference type="PROSITE" id="PS50995">
    <property type="entry name" value="HTH_MARR_2"/>
    <property type="match status" value="1"/>
</dbReference>
<feature type="domain" description="HTH marR-type" evidence="1">
    <location>
        <begin position="31"/>
        <end position="163"/>
    </location>
</feature>
<dbReference type="Gene3D" id="1.10.10.10">
    <property type="entry name" value="Winged helix-like DNA-binding domain superfamily/Winged helix DNA-binding domain"/>
    <property type="match status" value="1"/>
</dbReference>
<dbReference type="SMART" id="SM00347">
    <property type="entry name" value="HTH_MARR"/>
    <property type="match status" value="1"/>
</dbReference>
<gene>
    <name evidence="2" type="ORF">PUT78_15125</name>
</gene>
<dbReference type="InterPro" id="IPR036388">
    <property type="entry name" value="WH-like_DNA-bd_sf"/>
</dbReference>
<dbReference type="InterPro" id="IPR036390">
    <property type="entry name" value="WH_DNA-bd_sf"/>
</dbReference>
<evidence type="ECO:0000259" key="1">
    <source>
        <dbReference type="PROSITE" id="PS50995"/>
    </source>
</evidence>
<organism evidence="2 3">
    <name type="scientific">Roseinatronobacter alkalisoli</name>
    <dbReference type="NCBI Taxonomy" id="3028235"/>
    <lineage>
        <taxon>Bacteria</taxon>
        <taxon>Pseudomonadati</taxon>
        <taxon>Pseudomonadota</taxon>
        <taxon>Alphaproteobacteria</taxon>
        <taxon>Rhodobacterales</taxon>
        <taxon>Paracoccaceae</taxon>
        <taxon>Roseinatronobacter</taxon>
    </lineage>
</organism>
<dbReference type="PRINTS" id="PR00598">
    <property type="entry name" value="HTHMARR"/>
</dbReference>
<evidence type="ECO:0000313" key="3">
    <source>
        <dbReference type="Proteomes" id="UP001431784"/>
    </source>
</evidence>
<keyword evidence="3" id="KW-1185">Reference proteome</keyword>
<dbReference type="SUPFAM" id="SSF46785">
    <property type="entry name" value="Winged helix' DNA-binding domain"/>
    <property type="match status" value="1"/>
</dbReference>
<dbReference type="InterPro" id="IPR000835">
    <property type="entry name" value="HTH_MarR-typ"/>
</dbReference>
<comment type="caution">
    <text evidence="2">The sequence shown here is derived from an EMBL/GenBank/DDBJ whole genome shotgun (WGS) entry which is preliminary data.</text>
</comment>
<accession>A0ABT5TBD6</accession>